<dbReference type="Pfam" id="PF13920">
    <property type="entry name" value="zf-C3HC4_3"/>
    <property type="match status" value="1"/>
</dbReference>
<evidence type="ECO:0000259" key="4">
    <source>
        <dbReference type="PROSITE" id="PS50089"/>
    </source>
</evidence>
<dbReference type="AlphaFoldDB" id="A0AAN8YG48"/>
<dbReference type="Proteomes" id="UP001371456">
    <property type="component" value="Unassembled WGS sequence"/>
</dbReference>
<proteinExistence type="predicted"/>
<feature type="coiled-coil region" evidence="2">
    <location>
        <begin position="658"/>
        <end position="685"/>
    </location>
</feature>
<feature type="compositionally biased region" description="Polar residues" evidence="3">
    <location>
        <begin position="287"/>
        <end position="299"/>
    </location>
</feature>
<evidence type="ECO:0000313" key="5">
    <source>
        <dbReference type="EMBL" id="KAK6788023.1"/>
    </source>
</evidence>
<keyword evidence="1" id="KW-0863">Zinc-finger</keyword>
<reference evidence="5 6" key="1">
    <citation type="submission" date="2024-02" db="EMBL/GenBank/DDBJ databases">
        <title>de novo genome assembly of Solanum bulbocastanum strain 11H21.</title>
        <authorList>
            <person name="Hosaka A.J."/>
        </authorList>
    </citation>
    <scope>NUCLEOTIDE SEQUENCE [LARGE SCALE GENOMIC DNA]</scope>
    <source>
        <tissue evidence="5">Young leaves</tissue>
    </source>
</reference>
<dbReference type="InterPro" id="IPR001841">
    <property type="entry name" value="Znf_RING"/>
</dbReference>
<dbReference type="SUPFAM" id="SSF57850">
    <property type="entry name" value="RING/U-box"/>
    <property type="match status" value="1"/>
</dbReference>
<feature type="region of interest" description="Disordered" evidence="3">
    <location>
        <begin position="372"/>
        <end position="398"/>
    </location>
</feature>
<dbReference type="PROSITE" id="PS50089">
    <property type="entry name" value="ZF_RING_2"/>
    <property type="match status" value="1"/>
</dbReference>
<dbReference type="PANTHER" id="PTHR46519:SF14">
    <property type="entry name" value="RING-TYPE DOMAIN-CONTAINING PROTEIN"/>
    <property type="match status" value="1"/>
</dbReference>
<feature type="region of interest" description="Disordered" evidence="3">
    <location>
        <begin position="287"/>
        <end position="358"/>
    </location>
</feature>
<dbReference type="Gene3D" id="3.30.40.10">
    <property type="entry name" value="Zinc/RING finger domain, C3HC4 (zinc finger)"/>
    <property type="match status" value="1"/>
</dbReference>
<evidence type="ECO:0000256" key="1">
    <source>
        <dbReference type="PROSITE-ProRule" id="PRU00175"/>
    </source>
</evidence>
<keyword evidence="2" id="KW-0175">Coiled coil</keyword>
<comment type="caution">
    <text evidence="5">The sequence shown here is derived from an EMBL/GenBank/DDBJ whole genome shotgun (WGS) entry which is preliminary data.</text>
</comment>
<feature type="domain" description="RING-type" evidence="4">
    <location>
        <begin position="732"/>
        <end position="771"/>
    </location>
</feature>
<dbReference type="GO" id="GO:0008270">
    <property type="term" value="F:zinc ion binding"/>
    <property type="evidence" value="ECO:0007669"/>
    <property type="project" value="UniProtKB-KW"/>
</dbReference>
<dbReference type="InterPro" id="IPR013083">
    <property type="entry name" value="Znf_RING/FYVE/PHD"/>
</dbReference>
<dbReference type="EMBL" id="JBANQN010000006">
    <property type="protein sequence ID" value="KAK6788023.1"/>
    <property type="molecule type" value="Genomic_DNA"/>
</dbReference>
<keyword evidence="6" id="KW-1185">Reference proteome</keyword>
<sequence>MWRNLEGEHGVNNSLAHCGERKIQQRTDIENSNSRGPFLMYDQGIVMGNASFDGVNEACNGRVVPQSQNMLENESEDNRSILSDQSSDLGEIERERVRQVFQEWMSTGEKDHSQSLSVSHKNSWLGAPWLGENERERVRIIREWVKINIQQSGAGSPRDEGAADIGSQFEQVRDGSLVNHSENGERKPVRMYCGRKALLDLLMKFQMERQREIQGLLECKPVSNFTYRNRIQSLLKGRFLRNERLMTSDERTTSDAASELGLLRQSHTVSYLRKEILSRLVDNARSSTKDVQLNASSTDDLNRHHRSEQSQSNNEQEIIDESYDQSELDSEERETDGSHVVGNSESITSEEVNQQNSVDQIAEHSNQIAAVESGSRGHVREDHEPFHDNDAPRSEASDTHEVYGHSHGLIRSTFEDYEWQVLSSQAEDPQDVVTDHEERNLRQSEAPYELVIEHGESDQMSSSEHNERTNDTTEDMSGSWQEGAANHWYPDSLENDTEEQIYEQEQHEDWQSSDWLDMPSGQNAGSMRRVDSFYMPDDDSVYNIELRELLSRRRVSNLLQSGFRESLDQLIQSYVERQGHASEWYMDGTSSSPDDTEHELLQEYDNLDGRQINSESNPFAMTSLHVAPSQPLWNVDPDARNLPLQNPWQLIGTDWEIIHELRNDMVRLQQRMDNLQRMFEKCMEMQVELQRTVHQNVSAALNRCACSTDIDACEDSVQNDETKWDNVRKGICCLCSNSSIDALLYRCGHMCTCLKCAEKLIQRNGKCPMCRAPSASLNSFSMSGCHVCKTNIIGEIF</sequence>
<dbReference type="PANTHER" id="PTHR46519">
    <property type="entry name" value="RING/U-BOX SUPERFAMILY PROTEIN"/>
    <property type="match status" value="1"/>
</dbReference>
<evidence type="ECO:0000313" key="6">
    <source>
        <dbReference type="Proteomes" id="UP001371456"/>
    </source>
</evidence>
<feature type="region of interest" description="Disordered" evidence="3">
    <location>
        <begin position="454"/>
        <end position="490"/>
    </location>
</feature>
<gene>
    <name evidence="5" type="ORF">RDI58_016548</name>
</gene>
<keyword evidence="1" id="KW-0479">Metal-binding</keyword>
<organism evidence="5 6">
    <name type="scientific">Solanum bulbocastanum</name>
    <name type="common">Wild potato</name>
    <dbReference type="NCBI Taxonomy" id="147425"/>
    <lineage>
        <taxon>Eukaryota</taxon>
        <taxon>Viridiplantae</taxon>
        <taxon>Streptophyta</taxon>
        <taxon>Embryophyta</taxon>
        <taxon>Tracheophyta</taxon>
        <taxon>Spermatophyta</taxon>
        <taxon>Magnoliopsida</taxon>
        <taxon>eudicotyledons</taxon>
        <taxon>Gunneridae</taxon>
        <taxon>Pentapetalae</taxon>
        <taxon>asterids</taxon>
        <taxon>lamiids</taxon>
        <taxon>Solanales</taxon>
        <taxon>Solanaceae</taxon>
        <taxon>Solanoideae</taxon>
        <taxon>Solaneae</taxon>
        <taxon>Solanum</taxon>
    </lineage>
</organism>
<evidence type="ECO:0000256" key="2">
    <source>
        <dbReference type="SAM" id="Coils"/>
    </source>
</evidence>
<keyword evidence="1" id="KW-0862">Zinc</keyword>
<feature type="compositionally biased region" description="Acidic residues" evidence="3">
    <location>
        <begin position="317"/>
        <end position="334"/>
    </location>
</feature>
<name>A0AAN8YG48_SOLBU</name>
<evidence type="ECO:0000256" key="3">
    <source>
        <dbReference type="SAM" id="MobiDB-lite"/>
    </source>
</evidence>
<protein>
    <recommendedName>
        <fullName evidence="4">RING-type domain-containing protein</fullName>
    </recommendedName>
</protein>
<accession>A0AAN8YG48</accession>
<feature type="compositionally biased region" description="Polar residues" evidence="3">
    <location>
        <begin position="341"/>
        <end position="358"/>
    </location>
</feature>
<feature type="compositionally biased region" description="Basic and acidic residues" evidence="3">
    <location>
        <begin position="378"/>
        <end position="398"/>
    </location>
</feature>